<dbReference type="AlphaFoldDB" id="A0AAI8V886"/>
<dbReference type="Proteomes" id="UP001295740">
    <property type="component" value="Unassembled WGS sequence"/>
</dbReference>
<reference evidence="1" key="1">
    <citation type="submission" date="2023-10" db="EMBL/GenBank/DDBJ databases">
        <authorList>
            <person name="Hackl T."/>
        </authorList>
    </citation>
    <scope>NUCLEOTIDE SEQUENCE</scope>
</reference>
<organism evidence="1 2">
    <name type="scientific">Anthostomella pinea</name>
    <dbReference type="NCBI Taxonomy" id="933095"/>
    <lineage>
        <taxon>Eukaryota</taxon>
        <taxon>Fungi</taxon>
        <taxon>Dikarya</taxon>
        <taxon>Ascomycota</taxon>
        <taxon>Pezizomycotina</taxon>
        <taxon>Sordariomycetes</taxon>
        <taxon>Xylariomycetidae</taxon>
        <taxon>Xylariales</taxon>
        <taxon>Xylariaceae</taxon>
        <taxon>Anthostomella</taxon>
    </lineage>
</organism>
<evidence type="ECO:0000313" key="1">
    <source>
        <dbReference type="EMBL" id="CAJ2500128.1"/>
    </source>
</evidence>
<name>A0AAI8V886_9PEZI</name>
<evidence type="ECO:0000313" key="2">
    <source>
        <dbReference type="Proteomes" id="UP001295740"/>
    </source>
</evidence>
<accession>A0AAI8V886</accession>
<comment type="caution">
    <text evidence="1">The sequence shown here is derived from an EMBL/GenBank/DDBJ whole genome shotgun (WGS) entry which is preliminary data.</text>
</comment>
<proteinExistence type="predicted"/>
<sequence length="316" mass="35811">MATNLTYGSHLTGRQTRRLGPISKLTRQQLCSLIRCIHESPGQGWIQWRASLREALEVYGLLVHIEYADASNGRPESERQEVASFLWHSLSDEVQRMMRGIGCNITTHHSRPSRMYTSLLELGEASGLKSRFLWNIEATSGGPTRESDVAEAEIGEGWTTVSLPAVHVAASRGPMDEAPEETMQDRIVRITADLESLTSYYNITSSSTRHNRLDEFYTEELSSLRQQPFHSYDQDEKVDYILLKTYLRRAQRTLKLDQARDAASAPFIEPFAAPIKAWLEGRQSVDAPLDPKAVADNFATTEKVVFECQEHVRRTR</sequence>
<dbReference type="EMBL" id="CAUWAG010000003">
    <property type="protein sequence ID" value="CAJ2500128.1"/>
    <property type="molecule type" value="Genomic_DNA"/>
</dbReference>
<protein>
    <submittedName>
        <fullName evidence="1">Uu.00g029810.m01.CDS01</fullName>
    </submittedName>
</protein>
<keyword evidence="2" id="KW-1185">Reference proteome</keyword>
<gene>
    <name evidence="1" type="ORF">KHLLAP_LOCUS596</name>
</gene>